<dbReference type="EMBL" id="DRLI01000195">
    <property type="protein sequence ID" value="HHM02377.1"/>
    <property type="molecule type" value="Genomic_DNA"/>
</dbReference>
<dbReference type="GO" id="GO:0015221">
    <property type="term" value="F:lipopolysaccharide transmembrane transporter activity"/>
    <property type="evidence" value="ECO:0007669"/>
    <property type="project" value="InterPro"/>
</dbReference>
<feature type="chain" id="PRO_5030953299" evidence="1">
    <location>
        <begin position="20"/>
        <end position="181"/>
    </location>
</feature>
<dbReference type="Proteomes" id="UP000885771">
    <property type="component" value="Unassembled WGS sequence"/>
</dbReference>
<keyword evidence="1" id="KW-0732">Signal</keyword>
<accession>A0A7V5VET6</accession>
<comment type="caution">
    <text evidence="2">The sequence shown here is derived from an EMBL/GenBank/DDBJ whole genome shotgun (WGS) entry which is preliminary data.</text>
</comment>
<organism evidence="2">
    <name type="scientific">Caldithrix abyssi</name>
    <dbReference type="NCBI Taxonomy" id="187145"/>
    <lineage>
        <taxon>Bacteria</taxon>
        <taxon>Pseudomonadati</taxon>
        <taxon>Calditrichota</taxon>
        <taxon>Calditrichia</taxon>
        <taxon>Calditrichales</taxon>
        <taxon>Calditrichaceae</taxon>
        <taxon>Caldithrix</taxon>
    </lineage>
</organism>
<reference evidence="2" key="1">
    <citation type="journal article" date="2020" name="mSystems">
        <title>Genome- and Community-Level Interaction Insights into Carbon Utilization and Element Cycling Functions of Hydrothermarchaeota in Hydrothermal Sediment.</title>
        <authorList>
            <person name="Zhou Z."/>
            <person name="Liu Y."/>
            <person name="Xu W."/>
            <person name="Pan J."/>
            <person name="Luo Z.H."/>
            <person name="Li M."/>
        </authorList>
    </citation>
    <scope>NUCLEOTIDE SEQUENCE [LARGE SCALE GENOMIC DNA]</scope>
    <source>
        <strain evidence="2">HyVt-460</strain>
    </source>
</reference>
<proteinExistence type="predicted"/>
<gene>
    <name evidence="2" type="primary">lptC</name>
    <name evidence="2" type="ORF">ENJ15_05135</name>
</gene>
<dbReference type="PROSITE" id="PS51257">
    <property type="entry name" value="PROKAR_LIPOPROTEIN"/>
    <property type="match status" value="1"/>
</dbReference>
<dbReference type="AlphaFoldDB" id="A0A7V5VET6"/>
<evidence type="ECO:0000256" key="1">
    <source>
        <dbReference type="SAM" id="SignalP"/>
    </source>
</evidence>
<protein>
    <submittedName>
        <fullName evidence="2">LPS export ABC transporter periplasmic protein LptC</fullName>
    </submittedName>
</protein>
<dbReference type="InterPro" id="IPR026265">
    <property type="entry name" value="LptC"/>
</dbReference>
<evidence type="ECO:0000313" key="2">
    <source>
        <dbReference type="EMBL" id="HHM02377.1"/>
    </source>
</evidence>
<dbReference type="NCBIfam" id="TIGR04409">
    <property type="entry name" value="LptC_YrbK"/>
    <property type="match status" value="1"/>
</dbReference>
<sequence>MKYLFILFSLWLLASCAEKTPPAALEDAPRLSLPDQESWNTTLIISYDGRKSGVLKAAHVLKYLKRKKTYIRDSLTVDFYDDLGRHTSVLTARGGEVHDNSQDMLAYGRVVVVSDSGLTLRTDTLKWDNKKKLILSHTPVMFITRYDTLYGDTFVSDARLENYTINNASGVSYRNFQEIAE</sequence>
<dbReference type="InterPro" id="IPR010664">
    <property type="entry name" value="LipoPS_assembly_LptC-rel"/>
</dbReference>
<feature type="signal peptide" evidence="1">
    <location>
        <begin position="1"/>
        <end position="19"/>
    </location>
</feature>
<dbReference type="Pfam" id="PF06835">
    <property type="entry name" value="LptC"/>
    <property type="match status" value="1"/>
</dbReference>
<dbReference type="Gene3D" id="2.60.450.10">
    <property type="entry name" value="Lipopolysaccharide (LPS) transport protein A like domain"/>
    <property type="match status" value="1"/>
</dbReference>
<name>A0A7V5VET6_CALAY</name>
<dbReference type="GO" id="GO:0005886">
    <property type="term" value="C:plasma membrane"/>
    <property type="evidence" value="ECO:0007669"/>
    <property type="project" value="InterPro"/>
</dbReference>